<dbReference type="SUPFAM" id="SSF54695">
    <property type="entry name" value="POZ domain"/>
    <property type="match status" value="1"/>
</dbReference>
<evidence type="ECO:0000313" key="2">
    <source>
        <dbReference type="EMBL" id="KAI7839844.1"/>
    </source>
</evidence>
<reference evidence="2" key="1">
    <citation type="submission" date="2020-11" db="EMBL/GenBank/DDBJ databases">
        <title>Chlorella ohadii genome sequencing and assembly.</title>
        <authorList>
            <person name="Murik O."/>
            <person name="Treves H."/>
            <person name="Kedem I."/>
            <person name="Shotland Y."/>
            <person name="Kaplan A."/>
        </authorList>
    </citation>
    <scope>NUCLEOTIDE SEQUENCE</scope>
    <source>
        <strain evidence="2">1</strain>
    </source>
</reference>
<evidence type="ECO:0000313" key="3">
    <source>
        <dbReference type="Proteomes" id="UP001205105"/>
    </source>
</evidence>
<organism evidence="2 3">
    <name type="scientific">Chlorella ohadii</name>
    <dbReference type="NCBI Taxonomy" id="2649997"/>
    <lineage>
        <taxon>Eukaryota</taxon>
        <taxon>Viridiplantae</taxon>
        <taxon>Chlorophyta</taxon>
        <taxon>core chlorophytes</taxon>
        <taxon>Trebouxiophyceae</taxon>
        <taxon>Chlorellales</taxon>
        <taxon>Chlorellaceae</taxon>
        <taxon>Chlorella clade</taxon>
        <taxon>Chlorella</taxon>
    </lineage>
</organism>
<dbReference type="Proteomes" id="UP001205105">
    <property type="component" value="Unassembled WGS sequence"/>
</dbReference>
<dbReference type="Gene3D" id="3.30.710.10">
    <property type="entry name" value="Potassium Channel Kv1.1, Chain A"/>
    <property type="match status" value="1"/>
</dbReference>
<protein>
    <recommendedName>
        <fullName evidence="4">BTB domain-containing protein</fullName>
    </recommendedName>
</protein>
<dbReference type="AlphaFoldDB" id="A0AAD5DP30"/>
<feature type="region of interest" description="Disordered" evidence="1">
    <location>
        <begin position="318"/>
        <end position="347"/>
    </location>
</feature>
<evidence type="ECO:0000256" key="1">
    <source>
        <dbReference type="SAM" id="MobiDB-lite"/>
    </source>
</evidence>
<name>A0AAD5DP30_9CHLO</name>
<evidence type="ECO:0008006" key="4">
    <source>
        <dbReference type="Google" id="ProtNLM"/>
    </source>
</evidence>
<gene>
    <name evidence="2" type="ORF">COHA_006429</name>
</gene>
<dbReference type="CDD" id="cd18186">
    <property type="entry name" value="BTB_POZ_ZBTB_KLHL-like"/>
    <property type="match status" value="1"/>
</dbReference>
<sequence>MEVPCYLQAFVEAADVRLATTDGKELPAHRQLLARCCEAFAAGLPQQQEVCVQGAAAASQAGSKRKQSEAEGGAAAAAAAAAAPEGTIQVNVPSDAAEQFLEFAYNPSAISGERLAHLQGAVFWSVLHLADRFKLTALAAAMAAPEAMAARIKSFDGLRQGARAERALSVPAAASDNAWMACLCGIVACSPGPAQLLEMLEWAAAQGHHNLLRLCIAELARALGPERQQVRANNDYQEMSLRLRPRKNYWIPSRPKWSRQQAVALLRSLDFTLLGADGLVQLLDIMTAAGMHRTGKLWNEPAAVVAWQRIGDHAAAAAERATADGDKDECSLAERACTSDSESTDGE</sequence>
<feature type="compositionally biased region" description="Basic and acidic residues" evidence="1">
    <location>
        <begin position="321"/>
        <end position="332"/>
    </location>
</feature>
<keyword evidence="3" id="KW-1185">Reference proteome</keyword>
<proteinExistence type="predicted"/>
<comment type="caution">
    <text evidence="2">The sequence shown here is derived from an EMBL/GenBank/DDBJ whole genome shotgun (WGS) entry which is preliminary data.</text>
</comment>
<accession>A0AAD5DP30</accession>
<dbReference type="EMBL" id="JADXDR010000093">
    <property type="protein sequence ID" value="KAI7839844.1"/>
    <property type="molecule type" value="Genomic_DNA"/>
</dbReference>
<dbReference type="InterPro" id="IPR011333">
    <property type="entry name" value="SKP1/BTB/POZ_sf"/>
</dbReference>